<evidence type="ECO:0000313" key="3">
    <source>
        <dbReference type="EMBL" id="KAF8433343.1"/>
    </source>
</evidence>
<accession>A0AAD4BKP9</accession>
<comment type="caution">
    <text evidence="3">The sequence shown here is derived from an EMBL/GenBank/DDBJ whole genome shotgun (WGS) entry which is preliminary data.</text>
</comment>
<proteinExistence type="predicted"/>
<feature type="coiled-coil region" evidence="1">
    <location>
        <begin position="223"/>
        <end position="250"/>
    </location>
</feature>
<evidence type="ECO:0000256" key="2">
    <source>
        <dbReference type="SAM" id="MobiDB-lite"/>
    </source>
</evidence>
<name>A0AAD4BKP9_BOLED</name>
<feature type="region of interest" description="Disordered" evidence="2">
    <location>
        <begin position="1"/>
        <end position="50"/>
    </location>
</feature>
<organism evidence="3 4">
    <name type="scientific">Boletus edulis BED1</name>
    <dbReference type="NCBI Taxonomy" id="1328754"/>
    <lineage>
        <taxon>Eukaryota</taxon>
        <taxon>Fungi</taxon>
        <taxon>Dikarya</taxon>
        <taxon>Basidiomycota</taxon>
        <taxon>Agaricomycotina</taxon>
        <taxon>Agaricomycetes</taxon>
        <taxon>Agaricomycetidae</taxon>
        <taxon>Boletales</taxon>
        <taxon>Boletineae</taxon>
        <taxon>Boletaceae</taxon>
        <taxon>Boletoideae</taxon>
        <taxon>Boletus</taxon>
    </lineage>
</organism>
<evidence type="ECO:0000256" key="1">
    <source>
        <dbReference type="SAM" id="Coils"/>
    </source>
</evidence>
<dbReference type="Proteomes" id="UP001194468">
    <property type="component" value="Unassembled WGS sequence"/>
</dbReference>
<protein>
    <submittedName>
        <fullName evidence="3">Uncharacterized protein</fullName>
    </submittedName>
</protein>
<reference evidence="3" key="2">
    <citation type="journal article" date="2020" name="Nat. Commun.">
        <title>Large-scale genome sequencing of mycorrhizal fungi provides insights into the early evolution of symbiotic traits.</title>
        <authorList>
            <person name="Miyauchi S."/>
            <person name="Kiss E."/>
            <person name="Kuo A."/>
            <person name="Drula E."/>
            <person name="Kohler A."/>
            <person name="Sanchez-Garcia M."/>
            <person name="Morin E."/>
            <person name="Andreopoulos B."/>
            <person name="Barry K.W."/>
            <person name="Bonito G."/>
            <person name="Buee M."/>
            <person name="Carver A."/>
            <person name="Chen C."/>
            <person name="Cichocki N."/>
            <person name="Clum A."/>
            <person name="Culley D."/>
            <person name="Crous P.W."/>
            <person name="Fauchery L."/>
            <person name="Girlanda M."/>
            <person name="Hayes R.D."/>
            <person name="Keri Z."/>
            <person name="LaButti K."/>
            <person name="Lipzen A."/>
            <person name="Lombard V."/>
            <person name="Magnuson J."/>
            <person name="Maillard F."/>
            <person name="Murat C."/>
            <person name="Nolan M."/>
            <person name="Ohm R.A."/>
            <person name="Pangilinan J."/>
            <person name="Pereira M.F."/>
            <person name="Perotto S."/>
            <person name="Peter M."/>
            <person name="Pfister S."/>
            <person name="Riley R."/>
            <person name="Sitrit Y."/>
            <person name="Stielow J.B."/>
            <person name="Szollosi G."/>
            <person name="Zifcakova L."/>
            <person name="Stursova M."/>
            <person name="Spatafora J.W."/>
            <person name="Tedersoo L."/>
            <person name="Vaario L.M."/>
            <person name="Yamada A."/>
            <person name="Yan M."/>
            <person name="Wang P."/>
            <person name="Xu J."/>
            <person name="Bruns T."/>
            <person name="Baldrian P."/>
            <person name="Vilgalys R."/>
            <person name="Dunand C."/>
            <person name="Henrissat B."/>
            <person name="Grigoriev I.V."/>
            <person name="Hibbett D."/>
            <person name="Nagy L.G."/>
            <person name="Martin F.M."/>
        </authorList>
    </citation>
    <scope>NUCLEOTIDE SEQUENCE</scope>
    <source>
        <strain evidence="3">BED1</strain>
    </source>
</reference>
<keyword evidence="4" id="KW-1185">Reference proteome</keyword>
<gene>
    <name evidence="3" type="ORF">L210DRAFT_3507097</name>
</gene>
<keyword evidence="1" id="KW-0175">Coiled coil</keyword>
<reference evidence="3" key="1">
    <citation type="submission" date="2019-10" db="EMBL/GenBank/DDBJ databases">
        <authorList>
            <consortium name="DOE Joint Genome Institute"/>
            <person name="Kuo A."/>
            <person name="Miyauchi S."/>
            <person name="Kiss E."/>
            <person name="Drula E."/>
            <person name="Kohler A."/>
            <person name="Sanchez-Garcia M."/>
            <person name="Andreopoulos B."/>
            <person name="Barry K.W."/>
            <person name="Bonito G."/>
            <person name="Buee M."/>
            <person name="Carver A."/>
            <person name="Chen C."/>
            <person name="Cichocki N."/>
            <person name="Clum A."/>
            <person name="Culley D."/>
            <person name="Crous P.W."/>
            <person name="Fauchery L."/>
            <person name="Girlanda M."/>
            <person name="Hayes R."/>
            <person name="Keri Z."/>
            <person name="LaButti K."/>
            <person name="Lipzen A."/>
            <person name="Lombard V."/>
            <person name="Magnuson J."/>
            <person name="Maillard F."/>
            <person name="Morin E."/>
            <person name="Murat C."/>
            <person name="Nolan M."/>
            <person name="Ohm R."/>
            <person name="Pangilinan J."/>
            <person name="Pereira M."/>
            <person name="Perotto S."/>
            <person name="Peter M."/>
            <person name="Riley R."/>
            <person name="Sitrit Y."/>
            <person name="Stielow B."/>
            <person name="Szollosi G."/>
            <person name="Zifcakova L."/>
            <person name="Stursova M."/>
            <person name="Spatafora J.W."/>
            <person name="Tedersoo L."/>
            <person name="Vaario L.-M."/>
            <person name="Yamada A."/>
            <person name="Yan M."/>
            <person name="Wang P."/>
            <person name="Xu J."/>
            <person name="Bruns T."/>
            <person name="Baldrian P."/>
            <person name="Vilgalys R."/>
            <person name="Henrissat B."/>
            <person name="Grigoriev I.V."/>
            <person name="Hibbett D."/>
            <person name="Nagy L.G."/>
            <person name="Martin F.M."/>
        </authorList>
    </citation>
    <scope>NUCLEOTIDE SEQUENCE</scope>
    <source>
        <strain evidence="3">BED1</strain>
    </source>
</reference>
<evidence type="ECO:0000313" key="4">
    <source>
        <dbReference type="Proteomes" id="UP001194468"/>
    </source>
</evidence>
<dbReference type="AlphaFoldDB" id="A0AAD4BKP9"/>
<dbReference type="EMBL" id="WHUW01000034">
    <property type="protein sequence ID" value="KAF8433343.1"/>
    <property type="molecule type" value="Genomic_DNA"/>
</dbReference>
<sequence length="361" mass="38905">MPKEPSNKHKRARDSSDASIQHCQPKGLGTGSAGLGARFKNPFSKGTVSTRNAMSTEIAKPYPDAATASFIPLDAIPPHPLQSYDSLLPKHQQSVGFRQATEHPEEPAHSPTPGIAVIKTNAPGFSDACLDPDIIKSDLITTSLVKANISQLHPDTGKQLKGIILMHPAPASRFSLTTSKRVAKPSNSTATNLQAAFPNGPKSIQSVSNGKAATIPKWLTDTITQLETEAQRLQEEVDNTHNMIQDQNSEIRMLCDEIATLHEAQDQNTKEVGDIHTGLQSLSSMVTEVVGKLETINMASLSLGDMKPVVTKPITEKKLHHGKQSGTGEVTFINKRDNTWNAVGVNASHEIKTLHPHSDGV</sequence>